<accession>F0SF70</accession>
<dbReference type="KEGG" id="pbs:Plabr_0598"/>
<feature type="chain" id="PRO_5003258448" evidence="1">
    <location>
        <begin position="22"/>
        <end position="455"/>
    </location>
</feature>
<dbReference type="EMBL" id="CP002546">
    <property type="protein sequence ID" value="ADY58225.1"/>
    <property type="molecule type" value="Genomic_DNA"/>
</dbReference>
<evidence type="ECO:0000313" key="2">
    <source>
        <dbReference type="EMBL" id="ADY58225.1"/>
    </source>
</evidence>
<gene>
    <name evidence="2" type="ordered locus">Plabr_0598</name>
</gene>
<keyword evidence="3" id="KW-1185">Reference proteome</keyword>
<dbReference type="HOGENOM" id="CLU_601144_0_0_0"/>
<reference evidence="3" key="1">
    <citation type="submission" date="2011-02" db="EMBL/GenBank/DDBJ databases">
        <title>The complete genome of Planctomyces brasiliensis DSM 5305.</title>
        <authorList>
            <person name="Lucas S."/>
            <person name="Copeland A."/>
            <person name="Lapidus A."/>
            <person name="Bruce D."/>
            <person name="Goodwin L."/>
            <person name="Pitluck S."/>
            <person name="Kyrpides N."/>
            <person name="Mavromatis K."/>
            <person name="Pagani I."/>
            <person name="Ivanova N."/>
            <person name="Ovchinnikova G."/>
            <person name="Lu M."/>
            <person name="Detter J.C."/>
            <person name="Han C."/>
            <person name="Land M."/>
            <person name="Hauser L."/>
            <person name="Markowitz V."/>
            <person name="Cheng J.-F."/>
            <person name="Hugenholtz P."/>
            <person name="Woyke T."/>
            <person name="Wu D."/>
            <person name="Tindall B."/>
            <person name="Pomrenke H.G."/>
            <person name="Brambilla E."/>
            <person name="Klenk H.-P."/>
            <person name="Eisen J.A."/>
        </authorList>
    </citation>
    <scope>NUCLEOTIDE SEQUENCE [LARGE SCALE GENOMIC DNA]</scope>
    <source>
        <strain evidence="3">ATCC 49424 / DSM 5305 / JCM 21570 / NBRC 103401 / IFAM 1448</strain>
    </source>
</reference>
<dbReference type="STRING" id="756272.Plabr_0598"/>
<protein>
    <submittedName>
        <fullName evidence="2">Uncharacterized protein</fullName>
    </submittedName>
</protein>
<dbReference type="RefSeq" id="WP_013626968.1">
    <property type="nucleotide sequence ID" value="NC_015174.1"/>
</dbReference>
<proteinExistence type="predicted"/>
<sequence>MFSFRFLLPLLLLALPLVADAEEPASSQRSIQYVVLEGGGPDQGPGGNVEENFRALAKRFGPMSAESDRMLAYGVQQLRILSRSTKVVRRDVEQALDLAEQTGIPVFLHIDSCYGWGADGEQRPEEAPAIKFWQHPKMREWARFPVDGQLPEDIPRWWFNWGPWCSPAPAVPAFGSPAFIAFATSQLDQGVLVPLAARLKKWQSENRSHLFAGINVAWEAHFPDYGEPGFRHLVRQADGPVRAWAPRSVRGLKMDDDLVGQQLGYASLHWRGWNEARLLEAAVHDGVSRETKFRQVCYRSLHEYMESLARACHDRGISADRVYTHIVALATVQQPSTTRPPIWTAVNRYSTPGFTLDNRGAARFDLDKLRDQIQQANGTDRARFGVVETYFRLGDRIYFRDTATCRRELKLMFEAGANLQVFYGCFPLSAGRLPDAVYVALEEWRNEAANRGTQP</sequence>
<name>F0SF70_RUBBR</name>
<dbReference type="AlphaFoldDB" id="F0SF70"/>
<evidence type="ECO:0000256" key="1">
    <source>
        <dbReference type="SAM" id="SignalP"/>
    </source>
</evidence>
<organism evidence="2 3">
    <name type="scientific">Rubinisphaera brasiliensis (strain ATCC 49424 / DSM 5305 / JCM 21570 / IAM 15109 / NBRC 103401 / IFAM 1448)</name>
    <name type="common">Planctomyces brasiliensis</name>
    <dbReference type="NCBI Taxonomy" id="756272"/>
    <lineage>
        <taxon>Bacteria</taxon>
        <taxon>Pseudomonadati</taxon>
        <taxon>Planctomycetota</taxon>
        <taxon>Planctomycetia</taxon>
        <taxon>Planctomycetales</taxon>
        <taxon>Planctomycetaceae</taxon>
        <taxon>Rubinisphaera</taxon>
    </lineage>
</organism>
<keyword evidence="1" id="KW-0732">Signal</keyword>
<evidence type="ECO:0000313" key="3">
    <source>
        <dbReference type="Proteomes" id="UP000006860"/>
    </source>
</evidence>
<feature type="signal peptide" evidence="1">
    <location>
        <begin position="1"/>
        <end position="21"/>
    </location>
</feature>
<dbReference type="OrthoDB" id="238428at2"/>
<dbReference type="Proteomes" id="UP000006860">
    <property type="component" value="Chromosome"/>
</dbReference>